<evidence type="ECO:0000313" key="1">
    <source>
        <dbReference type="EMBL" id="CAG9541024.1"/>
    </source>
</evidence>
<accession>A0A8J2MDU0</accession>
<dbReference type="Proteomes" id="UP000746747">
    <property type="component" value="Unassembled WGS sequence"/>
</dbReference>
<reference evidence="1" key="1">
    <citation type="submission" date="2021-09" db="EMBL/GenBank/DDBJ databases">
        <authorList>
            <consortium name="Pathogen Informatics"/>
        </authorList>
    </citation>
    <scope>NUCLEOTIDE SEQUENCE</scope>
</reference>
<name>A0A8J2MDU0_9BILA</name>
<organism evidence="1 2">
    <name type="scientific">Cercopithifilaria johnstoni</name>
    <dbReference type="NCBI Taxonomy" id="2874296"/>
    <lineage>
        <taxon>Eukaryota</taxon>
        <taxon>Metazoa</taxon>
        <taxon>Ecdysozoa</taxon>
        <taxon>Nematoda</taxon>
        <taxon>Chromadorea</taxon>
        <taxon>Rhabditida</taxon>
        <taxon>Spirurina</taxon>
        <taxon>Spiruromorpha</taxon>
        <taxon>Filarioidea</taxon>
        <taxon>Onchocercidae</taxon>
        <taxon>Cercopithifilaria</taxon>
    </lineage>
</organism>
<proteinExistence type="predicted"/>
<comment type="caution">
    <text evidence="1">The sequence shown here is derived from an EMBL/GenBank/DDBJ whole genome shotgun (WGS) entry which is preliminary data.</text>
</comment>
<protein>
    <submittedName>
        <fullName evidence="1">Uncharacterized protein</fullName>
    </submittedName>
</protein>
<dbReference type="EMBL" id="CAKAEH010002080">
    <property type="protein sequence ID" value="CAG9541024.1"/>
    <property type="molecule type" value="Genomic_DNA"/>
</dbReference>
<sequence>MDPINSNARNNSIYNATIMLVTNFRFKKRNGKIRFRQSTGPKTERTDDVTENEAILIHSGTNVQTPMESPEK</sequence>
<gene>
    <name evidence="1" type="ORF">CJOHNSTONI_LOCUS10486</name>
</gene>
<dbReference type="AlphaFoldDB" id="A0A8J2MDU0"/>
<keyword evidence="2" id="KW-1185">Reference proteome</keyword>
<evidence type="ECO:0000313" key="2">
    <source>
        <dbReference type="Proteomes" id="UP000746747"/>
    </source>
</evidence>